<keyword evidence="3" id="KW-0072">Autophagy</keyword>
<dbReference type="GO" id="GO:0000407">
    <property type="term" value="C:phagophore assembly site"/>
    <property type="evidence" value="ECO:0007669"/>
    <property type="project" value="TreeGrafter"/>
</dbReference>
<dbReference type="Proteomes" id="UP000193498">
    <property type="component" value="Unassembled WGS sequence"/>
</dbReference>
<organism evidence="4 5">
    <name type="scientific">Basidiobolus meristosporus CBS 931.73</name>
    <dbReference type="NCBI Taxonomy" id="1314790"/>
    <lineage>
        <taxon>Eukaryota</taxon>
        <taxon>Fungi</taxon>
        <taxon>Fungi incertae sedis</taxon>
        <taxon>Zoopagomycota</taxon>
        <taxon>Entomophthoromycotina</taxon>
        <taxon>Basidiobolomycetes</taxon>
        <taxon>Basidiobolales</taxon>
        <taxon>Basidiobolaceae</taxon>
        <taxon>Basidiobolus</taxon>
    </lineage>
</organism>
<dbReference type="OrthoDB" id="10259639at2759"/>
<dbReference type="InterPro" id="IPR012445">
    <property type="entry name" value="ATG101"/>
</dbReference>
<name>A0A1Y1YCJ8_9FUNG</name>
<evidence type="ECO:0000313" key="5">
    <source>
        <dbReference type="Proteomes" id="UP000193498"/>
    </source>
</evidence>
<comment type="caution">
    <text evidence="4">The sequence shown here is derived from an EMBL/GenBank/DDBJ whole genome shotgun (WGS) entry which is preliminary data.</text>
</comment>
<dbReference type="GO" id="GO:1990316">
    <property type="term" value="C:Atg1/ULK1 kinase complex"/>
    <property type="evidence" value="ECO:0007669"/>
    <property type="project" value="TreeGrafter"/>
</dbReference>
<sequence length="193" mass="22592">MTPEVFNFDLTVERLLLKDVLRAVLHSILFHRVFGNVRPREVDFMDLTYVAIEDAGIDKAVEEKIPAFLKTIDASRNQRGQLAVMFYEKRTRKAWFSKSEEEVCWEQWIITFTILRPNNERDRNQARMRTERQVADFLMDIVQIVNDRKDHIPPITNNDPNPFPFQITVPSVNDTWGSMFKRMLTDNSSSSGP</sequence>
<dbReference type="FunCoup" id="A0A1Y1YCJ8">
    <property type="interactions" value="396"/>
</dbReference>
<dbReference type="Pfam" id="PF07855">
    <property type="entry name" value="ATG101"/>
    <property type="match status" value="1"/>
</dbReference>
<evidence type="ECO:0000256" key="1">
    <source>
        <dbReference type="ARBA" id="ARBA00007130"/>
    </source>
</evidence>
<dbReference type="GO" id="GO:0019901">
    <property type="term" value="F:protein kinase binding"/>
    <property type="evidence" value="ECO:0007669"/>
    <property type="project" value="TreeGrafter"/>
</dbReference>
<accession>A0A1Y1YCJ8</accession>
<dbReference type="InParanoid" id="A0A1Y1YCJ8"/>
<dbReference type="GO" id="GO:0000045">
    <property type="term" value="P:autophagosome assembly"/>
    <property type="evidence" value="ECO:0007669"/>
    <property type="project" value="TreeGrafter"/>
</dbReference>
<protein>
    <recommendedName>
        <fullName evidence="2">Autophagy-related protein 101</fullName>
    </recommendedName>
</protein>
<dbReference type="PANTHER" id="PTHR13292:SF0">
    <property type="entry name" value="AUTOPHAGY-RELATED PROTEIN 101"/>
    <property type="match status" value="1"/>
</dbReference>
<evidence type="ECO:0000313" key="4">
    <source>
        <dbReference type="EMBL" id="ORX95334.1"/>
    </source>
</evidence>
<dbReference type="EMBL" id="MCFE01000179">
    <property type="protein sequence ID" value="ORX95334.1"/>
    <property type="molecule type" value="Genomic_DNA"/>
</dbReference>
<evidence type="ECO:0000256" key="2">
    <source>
        <dbReference type="ARBA" id="ARBA00018874"/>
    </source>
</evidence>
<comment type="similarity">
    <text evidence="1">Belongs to the ATG101 family.</text>
</comment>
<proteinExistence type="inferred from homology"/>
<reference evidence="4 5" key="1">
    <citation type="submission" date="2016-07" db="EMBL/GenBank/DDBJ databases">
        <title>Pervasive Adenine N6-methylation of Active Genes in Fungi.</title>
        <authorList>
            <consortium name="DOE Joint Genome Institute"/>
            <person name="Mondo S.J."/>
            <person name="Dannebaum R.O."/>
            <person name="Kuo R.C."/>
            <person name="Labutti K."/>
            <person name="Haridas S."/>
            <person name="Kuo A."/>
            <person name="Salamov A."/>
            <person name="Ahrendt S.R."/>
            <person name="Lipzen A."/>
            <person name="Sullivan W."/>
            <person name="Andreopoulos W.B."/>
            <person name="Clum A."/>
            <person name="Lindquist E."/>
            <person name="Daum C."/>
            <person name="Ramamoorthy G.K."/>
            <person name="Gryganskyi A."/>
            <person name="Culley D."/>
            <person name="Magnuson J.K."/>
            <person name="James T.Y."/>
            <person name="O'Malley M.A."/>
            <person name="Stajich J.E."/>
            <person name="Spatafora J.W."/>
            <person name="Visel A."/>
            <person name="Grigoriev I.V."/>
        </authorList>
    </citation>
    <scope>NUCLEOTIDE SEQUENCE [LARGE SCALE GENOMIC DNA]</scope>
    <source>
        <strain evidence="4 5">CBS 931.73</strain>
    </source>
</reference>
<gene>
    <name evidence="4" type="ORF">K493DRAFT_315041</name>
</gene>
<dbReference type="STRING" id="1314790.A0A1Y1YCJ8"/>
<dbReference type="PANTHER" id="PTHR13292">
    <property type="entry name" value="AUTOPHAGY-RELATED PROTEIN 101"/>
    <property type="match status" value="1"/>
</dbReference>
<evidence type="ECO:0000256" key="3">
    <source>
        <dbReference type="ARBA" id="ARBA00023006"/>
    </source>
</evidence>
<keyword evidence="5" id="KW-1185">Reference proteome</keyword>
<dbReference type="AlphaFoldDB" id="A0A1Y1YCJ8"/>